<name>A0A939DJ21_9ALTE</name>
<dbReference type="Gene3D" id="3.40.50.1820">
    <property type="entry name" value="alpha/beta hydrolase"/>
    <property type="match status" value="1"/>
</dbReference>
<dbReference type="EMBL" id="JAFKCV010000001">
    <property type="protein sequence ID" value="MBN7823624.1"/>
    <property type="molecule type" value="Genomic_DNA"/>
</dbReference>
<dbReference type="PRINTS" id="PR00111">
    <property type="entry name" value="ABHYDROLASE"/>
</dbReference>
<feature type="binding site" evidence="5">
    <location>
        <begin position="141"/>
        <end position="145"/>
    </location>
    <ligand>
        <name>substrate</name>
    </ligand>
</feature>
<dbReference type="GO" id="GO:0090499">
    <property type="term" value="F:pimelyl-[acyl-carrier protein] methyl ester esterase activity"/>
    <property type="evidence" value="ECO:0007669"/>
    <property type="project" value="UniProtKB-EC"/>
</dbReference>
<gene>
    <name evidence="5 7" type="primary">bioH</name>
    <name evidence="7" type="ORF">J0A66_00170</name>
</gene>
<comment type="function">
    <text evidence="5">The physiological role of BioH is to remove the methyl group introduced by BioC when the pimeloyl moiety is complete. It allows to synthesize pimeloyl-ACP via the fatty acid synthetic pathway through the hydrolysis of the ester bonds of pimeloyl-ACP esters.</text>
</comment>
<protein>
    <recommendedName>
        <fullName evidence="5">Pimeloyl-[acyl-carrier protein] methyl ester esterase</fullName>
        <ecNumber evidence="5">3.1.1.85</ecNumber>
    </recommendedName>
    <alternativeName>
        <fullName evidence="5">Biotin synthesis protein BioH</fullName>
    </alternativeName>
    <alternativeName>
        <fullName evidence="5">Carboxylesterase BioH</fullName>
    </alternativeName>
</protein>
<dbReference type="NCBIfam" id="TIGR01738">
    <property type="entry name" value="bioH"/>
    <property type="match status" value="1"/>
</dbReference>
<dbReference type="AlphaFoldDB" id="A0A939DJ21"/>
<feature type="domain" description="AB hydrolase-1" evidence="6">
    <location>
        <begin position="12"/>
        <end position="239"/>
    </location>
</feature>
<evidence type="ECO:0000313" key="8">
    <source>
        <dbReference type="Proteomes" id="UP000664654"/>
    </source>
</evidence>
<dbReference type="EC" id="3.1.1.85" evidence="5"/>
<dbReference type="InterPro" id="IPR029058">
    <property type="entry name" value="AB_hydrolase_fold"/>
</dbReference>
<organism evidence="7 8">
    <name type="scientific">Bowmanella dokdonensis</name>
    <dbReference type="NCBI Taxonomy" id="751969"/>
    <lineage>
        <taxon>Bacteria</taxon>
        <taxon>Pseudomonadati</taxon>
        <taxon>Pseudomonadota</taxon>
        <taxon>Gammaproteobacteria</taxon>
        <taxon>Alteromonadales</taxon>
        <taxon>Alteromonadaceae</taxon>
        <taxon>Bowmanella</taxon>
    </lineage>
</organism>
<proteinExistence type="inferred from homology"/>
<keyword evidence="2 5" id="KW-0963">Cytoplasm</keyword>
<evidence type="ECO:0000256" key="3">
    <source>
        <dbReference type="ARBA" id="ARBA00022756"/>
    </source>
</evidence>
<dbReference type="PANTHER" id="PTHR43798">
    <property type="entry name" value="MONOACYLGLYCEROL LIPASE"/>
    <property type="match status" value="1"/>
</dbReference>
<dbReference type="Pfam" id="PF00561">
    <property type="entry name" value="Abhydrolase_1"/>
    <property type="match status" value="1"/>
</dbReference>
<dbReference type="RefSeq" id="WP_206571749.1">
    <property type="nucleotide sequence ID" value="NZ_JAFKCV010000001.1"/>
</dbReference>
<comment type="caution">
    <text evidence="7">The sequence shown here is derived from an EMBL/GenBank/DDBJ whole genome shotgun (WGS) entry which is preliminary data.</text>
</comment>
<keyword evidence="3 5" id="KW-0093">Biotin biosynthesis</keyword>
<dbReference type="GO" id="GO:0005737">
    <property type="term" value="C:cytoplasm"/>
    <property type="evidence" value="ECO:0007669"/>
    <property type="project" value="UniProtKB-SubCell"/>
</dbReference>
<feature type="binding site" evidence="5">
    <location>
        <begin position="80"/>
        <end position="81"/>
    </location>
    <ligand>
        <name>substrate</name>
    </ligand>
</feature>
<evidence type="ECO:0000256" key="1">
    <source>
        <dbReference type="ARBA" id="ARBA00022487"/>
    </source>
</evidence>
<dbReference type="GO" id="GO:0009102">
    <property type="term" value="P:biotin biosynthetic process"/>
    <property type="evidence" value="ECO:0007669"/>
    <property type="project" value="UniProtKB-UniRule"/>
</dbReference>
<evidence type="ECO:0000313" key="7">
    <source>
        <dbReference type="EMBL" id="MBN7823624.1"/>
    </source>
</evidence>
<dbReference type="HAMAP" id="MF_01260">
    <property type="entry name" value="Carboxylester"/>
    <property type="match status" value="1"/>
</dbReference>
<comment type="subunit">
    <text evidence="5">Monomer.</text>
</comment>
<dbReference type="PANTHER" id="PTHR43798:SF31">
    <property type="entry name" value="AB HYDROLASE SUPERFAMILY PROTEIN YCLE"/>
    <property type="match status" value="1"/>
</dbReference>
<dbReference type="InterPro" id="IPR050266">
    <property type="entry name" value="AB_hydrolase_sf"/>
</dbReference>
<reference evidence="7" key="1">
    <citation type="submission" date="2021-03" db="EMBL/GenBank/DDBJ databases">
        <title>novel species isolated from a fishpond in China.</title>
        <authorList>
            <person name="Lu H."/>
            <person name="Cai Z."/>
        </authorList>
    </citation>
    <scope>NUCLEOTIDE SEQUENCE</scope>
    <source>
        <strain evidence="7">JCM 30855</strain>
    </source>
</reference>
<dbReference type="SUPFAM" id="SSF53474">
    <property type="entry name" value="alpha/beta-Hydrolases"/>
    <property type="match status" value="1"/>
</dbReference>
<keyword evidence="8" id="KW-1185">Reference proteome</keyword>
<keyword evidence="1 5" id="KW-0719">Serine esterase</keyword>
<comment type="similarity">
    <text evidence="5">Belongs to the AB hydrolase superfamily. Carboxylesterase BioH family.</text>
</comment>
<evidence type="ECO:0000256" key="4">
    <source>
        <dbReference type="ARBA" id="ARBA00022801"/>
    </source>
</evidence>
<comment type="subcellular location">
    <subcellularLocation>
        <location evidence="5">Cytoplasm</location>
    </subcellularLocation>
</comment>
<sequence>MKKESIGAGPELLLLHGWGLNSAVWHELADGLKDRYRVSLLDLPGFGLNRDILPEQYDLPSLTRLVAGQIERPTLILGWSLGGLIAQQLALSYPQMVRGLVCVTSSPRFVAAQDWPGIKPEVLRAFASQLHSDIAKTIERFLAIQALGSARAKADILALRGLISQRPLPASRALAEGLNILELTDLRQQIRHIACPTLRIYGGKDSLVPAAALEQIEALQPASSSMLFPSASHAPFISHSGEFVIALGEALAKMEKGSQTP</sequence>
<dbReference type="GO" id="GO:0016020">
    <property type="term" value="C:membrane"/>
    <property type="evidence" value="ECO:0007669"/>
    <property type="project" value="TreeGrafter"/>
</dbReference>
<comment type="catalytic activity">
    <reaction evidence="5">
        <text>6-carboxyhexanoyl-[ACP] methyl ester + H2O = 6-carboxyhexanoyl-[ACP] + methanol + H(+)</text>
        <dbReference type="Rhea" id="RHEA:42700"/>
        <dbReference type="Rhea" id="RHEA-COMP:9955"/>
        <dbReference type="Rhea" id="RHEA-COMP:10186"/>
        <dbReference type="ChEBI" id="CHEBI:15377"/>
        <dbReference type="ChEBI" id="CHEBI:15378"/>
        <dbReference type="ChEBI" id="CHEBI:17790"/>
        <dbReference type="ChEBI" id="CHEBI:78846"/>
        <dbReference type="ChEBI" id="CHEBI:82735"/>
        <dbReference type="EC" id="3.1.1.85"/>
    </reaction>
</comment>
<dbReference type="InterPro" id="IPR010076">
    <property type="entry name" value="BioH"/>
</dbReference>
<evidence type="ECO:0000256" key="5">
    <source>
        <dbReference type="HAMAP-Rule" id="MF_01260"/>
    </source>
</evidence>
<feature type="active site" description="Nucleophile" evidence="5">
    <location>
        <position position="80"/>
    </location>
</feature>
<evidence type="ECO:0000259" key="6">
    <source>
        <dbReference type="Pfam" id="PF00561"/>
    </source>
</evidence>
<feature type="binding site" evidence="5">
    <location>
        <position position="18"/>
    </location>
    <ligand>
        <name>substrate</name>
    </ligand>
</feature>
<feature type="active site" evidence="5">
    <location>
        <position position="233"/>
    </location>
</feature>
<feature type="binding site" evidence="5">
    <location>
        <position position="233"/>
    </location>
    <ligand>
        <name>substrate</name>
    </ligand>
</feature>
<feature type="active site" evidence="5">
    <location>
        <position position="205"/>
    </location>
</feature>
<dbReference type="InterPro" id="IPR000073">
    <property type="entry name" value="AB_hydrolase_1"/>
</dbReference>
<keyword evidence="4 5" id="KW-0378">Hydrolase</keyword>
<comment type="pathway">
    <text evidence="5">Cofactor biosynthesis; biotin biosynthesis.</text>
</comment>
<evidence type="ECO:0000256" key="2">
    <source>
        <dbReference type="ARBA" id="ARBA00022490"/>
    </source>
</evidence>
<dbReference type="Proteomes" id="UP000664654">
    <property type="component" value="Unassembled WGS sequence"/>
</dbReference>
<accession>A0A939DJ21</accession>